<dbReference type="EMBL" id="CAKXAJ010019916">
    <property type="protein sequence ID" value="CAH2219395.1"/>
    <property type="molecule type" value="Genomic_DNA"/>
</dbReference>
<gene>
    <name evidence="1" type="primary">jg558</name>
    <name evidence="1" type="ORF">PAEG_LOCUS6484</name>
</gene>
<accession>A0A8S4QVE2</accession>
<name>A0A8S4QVE2_9NEOP</name>
<dbReference type="Proteomes" id="UP000838756">
    <property type="component" value="Unassembled WGS sequence"/>
</dbReference>
<evidence type="ECO:0000313" key="2">
    <source>
        <dbReference type="Proteomes" id="UP000838756"/>
    </source>
</evidence>
<reference evidence="1" key="1">
    <citation type="submission" date="2022-03" db="EMBL/GenBank/DDBJ databases">
        <authorList>
            <person name="Lindestad O."/>
        </authorList>
    </citation>
    <scope>NUCLEOTIDE SEQUENCE</scope>
</reference>
<evidence type="ECO:0000313" key="1">
    <source>
        <dbReference type="EMBL" id="CAH2219395.1"/>
    </source>
</evidence>
<keyword evidence="2" id="KW-1185">Reference proteome</keyword>
<dbReference type="AlphaFoldDB" id="A0A8S4QVE2"/>
<sequence length="112" mass="12117">MKKSAARSDARNVCVVTASRSRIASAIRDSGALAFCATGSCLSGKTRTIPQYKEEIQSTGYCLSGVAPAVLQCKEEIKHTILSSHSFAFDFEVNADRYLSFPGIPLKHFEIG</sequence>
<protein>
    <submittedName>
        <fullName evidence="1">Jg558 protein</fullName>
    </submittedName>
</protein>
<comment type="caution">
    <text evidence="1">The sequence shown here is derived from an EMBL/GenBank/DDBJ whole genome shotgun (WGS) entry which is preliminary data.</text>
</comment>
<organism evidence="1 2">
    <name type="scientific">Pararge aegeria aegeria</name>
    <dbReference type="NCBI Taxonomy" id="348720"/>
    <lineage>
        <taxon>Eukaryota</taxon>
        <taxon>Metazoa</taxon>
        <taxon>Ecdysozoa</taxon>
        <taxon>Arthropoda</taxon>
        <taxon>Hexapoda</taxon>
        <taxon>Insecta</taxon>
        <taxon>Pterygota</taxon>
        <taxon>Neoptera</taxon>
        <taxon>Endopterygota</taxon>
        <taxon>Lepidoptera</taxon>
        <taxon>Glossata</taxon>
        <taxon>Ditrysia</taxon>
        <taxon>Papilionoidea</taxon>
        <taxon>Nymphalidae</taxon>
        <taxon>Satyrinae</taxon>
        <taxon>Satyrini</taxon>
        <taxon>Parargina</taxon>
        <taxon>Pararge</taxon>
    </lineage>
</organism>
<proteinExistence type="predicted"/>